<dbReference type="EMBL" id="CDQK01000005">
    <property type="protein sequence ID" value="CEP23828.1"/>
    <property type="molecule type" value="Genomic_DNA"/>
</dbReference>
<comment type="pathway">
    <text evidence="9">Phospholipid metabolism; phosphatidylethanolamine biosynthesis; phosphatidylethanolamine from ethanolamine: step 2/3.</text>
</comment>
<comment type="pathway">
    <text evidence="1">Lipid metabolism.</text>
</comment>
<keyword evidence="3" id="KW-0444">Lipid biosynthesis</keyword>
<dbReference type="InterPro" id="IPR004821">
    <property type="entry name" value="Cyt_trans-like"/>
</dbReference>
<evidence type="ECO:0000256" key="8">
    <source>
        <dbReference type="ARBA" id="ARBA00023264"/>
    </source>
</evidence>
<dbReference type="NCBIfam" id="TIGR00125">
    <property type="entry name" value="cyt_tran_rel"/>
    <property type="match status" value="1"/>
</dbReference>
<keyword evidence="6" id="KW-0443">Lipid metabolism</keyword>
<evidence type="ECO:0000256" key="11">
    <source>
        <dbReference type="ARBA" id="ARBA00031473"/>
    </source>
</evidence>
<name>A0A0H5C6Z3_CYBJN</name>
<dbReference type="PANTHER" id="PTHR45780">
    <property type="entry name" value="ETHANOLAMINE-PHOSPHATE CYTIDYLYLTRANSFERASE"/>
    <property type="match status" value="1"/>
</dbReference>
<evidence type="ECO:0000259" key="12">
    <source>
        <dbReference type="Pfam" id="PF01467"/>
    </source>
</evidence>
<evidence type="ECO:0000256" key="6">
    <source>
        <dbReference type="ARBA" id="ARBA00023098"/>
    </source>
</evidence>
<evidence type="ECO:0000256" key="1">
    <source>
        <dbReference type="ARBA" id="ARBA00005189"/>
    </source>
</evidence>
<evidence type="ECO:0000256" key="9">
    <source>
        <dbReference type="ARBA" id="ARBA00024191"/>
    </source>
</evidence>
<dbReference type="GO" id="GO:0004306">
    <property type="term" value="F:ethanolamine-phosphate cytidylyltransferase activity"/>
    <property type="evidence" value="ECO:0007669"/>
    <property type="project" value="UniProtKB-EC"/>
</dbReference>
<dbReference type="InterPro" id="IPR014729">
    <property type="entry name" value="Rossmann-like_a/b/a_fold"/>
</dbReference>
<keyword evidence="8" id="KW-1208">Phospholipid metabolism</keyword>
<dbReference type="UniPathway" id="UPA00558">
    <property type="reaction ID" value="UER00742"/>
</dbReference>
<evidence type="ECO:0000256" key="7">
    <source>
        <dbReference type="ARBA" id="ARBA00023209"/>
    </source>
</evidence>
<dbReference type="InterPro" id="IPR044608">
    <property type="entry name" value="Ect1/PCYT2"/>
</dbReference>
<organism evidence="13 14">
    <name type="scientific">Cyberlindnera jadinii (strain ATCC 18201 / CBS 1600 / BCRC 20928 / JCM 3617 / NBRC 0987 / NRRL Y-1542)</name>
    <name type="common">Torula yeast</name>
    <name type="synonym">Candida utilis</name>
    <dbReference type="NCBI Taxonomy" id="983966"/>
    <lineage>
        <taxon>Eukaryota</taxon>
        <taxon>Fungi</taxon>
        <taxon>Dikarya</taxon>
        <taxon>Ascomycota</taxon>
        <taxon>Saccharomycotina</taxon>
        <taxon>Saccharomycetes</taxon>
        <taxon>Phaffomycetales</taxon>
        <taxon>Phaffomycetaceae</taxon>
        <taxon>Cyberlindnera</taxon>
    </lineage>
</organism>
<evidence type="ECO:0000256" key="2">
    <source>
        <dbReference type="ARBA" id="ARBA00010101"/>
    </source>
</evidence>
<gene>
    <name evidence="13" type="primary">MUQ1</name>
    <name evidence="13" type="ORF">BN1211_4493</name>
</gene>
<sequence>MVELNENRIWIDGCFDFFHHGHANAILQARSVGDELVIGVHSDEDILQNKGPTVMNLAERSAEIAANKWATQVVENAPYVTQPEWMDRYGCKYVVHGDDITTDADGNDCYGIVREQGRLKLVKRTEGVSTTDLINRLLNPTDVGHYYKDPKAMVRENESLIKRFGTDPSGYNPHTDIYTGDLSDALQKVGDREYTIYLHGSFDLFNPFHIAVLKQLKDEGHEVLVGIYKDGVEHTAMDLLQRTLCVLQCKYVDGVIIGVESRDFVPAELPSRAVDEYENDYSYLNRGGIQKRIQDHYDLYVERQKKKGVKSEHESKLERHHT</sequence>
<comment type="similarity">
    <text evidence="2">Belongs to the cytidylyltransferase family.</text>
</comment>
<evidence type="ECO:0000313" key="14">
    <source>
        <dbReference type="Proteomes" id="UP000038830"/>
    </source>
</evidence>
<dbReference type="GO" id="GO:0006646">
    <property type="term" value="P:phosphatidylethanolamine biosynthetic process"/>
    <property type="evidence" value="ECO:0007669"/>
    <property type="project" value="UniProtKB-UniPathway"/>
</dbReference>
<evidence type="ECO:0000256" key="10">
    <source>
        <dbReference type="ARBA" id="ARBA00024221"/>
    </source>
</evidence>
<evidence type="ECO:0000256" key="5">
    <source>
        <dbReference type="ARBA" id="ARBA00022695"/>
    </source>
</evidence>
<dbReference type="Pfam" id="PF01467">
    <property type="entry name" value="CTP_transf_like"/>
    <property type="match status" value="2"/>
</dbReference>
<dbReference type="AlphaFoldDB" id="A0A0H5C6Z3"/>
<dbReference type="EC" id="2.7.7.14" evidence="10"/>
<keyword evidence="4" id="KW-0808">Transferase</keyword>
<protein>
    <recommendedName>
        <fullName evidence="10">ethanolamine-phosphate cytidylyltransferase</fullName>
        <ecNumber evidence="10">2.7.7.14</ecNumber>
    </recommendedName>
    <alternativeName>
        <fullName evidence="11">CTP:phosphoethanolamine cytidylyltransferase</fullName>
    </alternativeName>
</protein>
<feature type="domain" description="Cytidyltransferase-like" evidence="12">
    <location>
        <begin position="11"/>
        <end position="136"/>
    </location>
</feature>
<dbReference type="Gene3D" id="3.40.50.620">
    <property type="entry name" value="HUPs"/>
    <property type="match status" value="2"/>
</dbReference>
<dbReference type="SUPFAM" id="SSF52374">
    <property type="entry name" value="Nucleotidylyl transferase"/>
    <property type="match status" value="2"/>
</dbReference>
<accession>A0A0H5C6Z3</accession>
<evidence type="ECO:0000256" key="4">
    <source>
        <dbReference type="ARBA" id="ARBA00022679"/>
    </source>
</evidence>
<keyword evidence="7" id="KW-0594">Phospholipid biosynthesis</keyword>
<dbReference type="Proteomes" id="UP000038830">
    <property type="component" value="Unassembled WGS sequence"/>
</dbReference>
<proteinExistence type="inferred from homology"/>
<keyword evidence="5" id="KW-0548">Nucleotidyltransferase</keyword>
<dbReference type="InterPro" id="IPR041723">
    <property type="entry name" value="CCT"/>
</dbReference>
<evidence type="ECO:0000256" key="3">
    <source>
        <dbReference type="ARBA" id="ARBA00022516"/>
    </source>
</evidence>
<dbReference type="CDD" id="cd02174">
    <property type="entry name" value="CCT"/>
    <property type="match status" value="1"/>
</dbReference>
<reference evidence="14" key="1">
    <citation type="journal article" date="2015" name="J. Biotechnol.">
        <title>The structure of the Cyberlindnera jadinii genome and its relation to Candida utilis analyzed by the occurrence of single nucleotide polymorphisms.</title>
        <authorList>
            <person name="Rupp O."/>
            <person name="Brinkrolf K."/>
            <person name="Buerth C."/>
            <person name="Kunigo M."/>
            <person name="Schneider J."/>
            <person name="Jaenicke S."/>
            <person name="Goesmann A."/>
            <person name="Puehler A."/>
            <person name="Jaeger K.-E."/>
            <person name="Ernst J.F."/>
        </authorList>
    </citation>
    <scope>NUCLEOTIDE SEQUENCE [LARGE SCALE GENOMIC DNA]</scope>
    <source>
        <strain evidence="14">ATCC 18201 / CBS 1600 / BCRC 20928 / JCM 3617 / NBRC 0987 / NRRL Y-1542</strain>
    </source>
</reference>
<feature type="domain" description="Cytidyltransferase-like" evidence="12">
    <location>
        <begin position="198"/>
        <end position="284"/>
    </location>
</feature>
<dbReference type="GO" id="GO:0005737">
    <property type="term" value="C:cytoplasm"/>
    <property type="evidence" value="ECO:0007669"/>
    <property type="project" value="TreeGrafter"/>
</dbReference>
<evidence type="ECO:0000313" key="13">
    <source>
        <dbReference type="EMBL" id="CEP23828.1"/>
    </source>
</evidence>
<dbReference type="PANTHER" id="PTHR45780:SF2">
    <property type="entry name" value="ETHANOLAMINE-PHOSPHATE CYTIDYLYLTRANSFERASE"/>
    <property type="match status" value="1"/>
</dbReference>